<comment type="caution">
    <text evidence="2">The sequence shown here is derived from an EMBL/GenBank/DDBJ whole genome shotgun (WGS) entry which is preliminary data.</text>
</comment>
<evidence type="ECO:0000256" key="1">
    <source>
        <dbReference type="SAM" id="SignalP"/>
    </source>
</evidence>
<reference evidence="2 3" key="1">
    <citation type="submission" date="2020-05" db="EMBL/GenBank/DDBJ databases">
        <title>Azospirillum oleiclasticum sp. nov, a nitrogen-fixing and heavy crude oil-emulsifying bacterium isolated from the crude oil of Yumen Oilfield.</title>
        <authorList>
            <person name="Wu D."/>
            <person name="Cai M."/>
            <person name="Zhang X."/>
        </authorList>
    </citation>
    <scope>NUCLEOTIDE SEQUENCE [LARGE SCALE GENOMIC DNA]</scope>
    <source>
        <strain evidence="2 3">ROY-1-1-2</strain>
    </source>
</reference>
<feature type="signal peptide" evidence="1">
    <location>
        <begin position="1"/>
        <end position="22"/>
    </location>
</feature>
<protein>
    <submittedName>
        <fullName evidence="2">Uncharacterized protein</fullName>
    </submittedName>
</protein>
<sequence>MIRRTLLITTALLMMSAGQAYAASSAPSTAPTVESPDAWHQHLSDILSDTTPLRFVVNECVIASATAVTVAALMAGPVGPATAMAASVVPELSLLQLAGLSCGAGVAAGVTSGTIAYVWVDRDVIVDATATQVAYMWQATEPARTAVTTAVAGVFSDPAGSMQAAAGTMMASVAGFFEQSRDATGTVIASAASAVGNWWLPPTSAQAPTIDVASAPGRIGDDSVWVY</sequence>
<evidence type="ECO:0000313" key="2">
    <source>
        <dbReference type="EMBL" id="NYZ24474.1"/>
    </source>
</evidence>
<organism evidence="2 3">
    <name type="scientific">Azospirillum oleiclasticum</name>
    <dbReference type="NCBI Taxonomy" id="2735135"/>
    <lineage>
        <taxon>Bacteria</taxon>
        <taxon>Pseudomonadati</taxon>
        <taxon>Pseudomonadota</taxon>
        <taxon>Alphaproteobacteria</taxon>
        <taxon>Rhodospirillales</taxon>
        <taxon>Azospirillaceae</taxon>
        <taxon>Azospirillum</taxon>
    </lineage>
</organism>
<keyword evidence="1" id="KW-0732">Signal</keyword>
<proteinExistence type="predicted"/>
<dbReference type="Proteomes" id="UP000584642">
    <property type="component" value="Unassembled WGS sequence"/>
</dbReference>
<keyword evidence="3" id="KW-1185">Reference proteome</keyword>
<name>A0ABX2TK09_9PROT</name>
<feature type="chain" id="PRO_5046561631" evidence="1">
    <location>
        <begin position="23"/>
        <end position="227"/>
    </location>
</feature>
<evidence type="ECO:0000313" key="3">
    <source>
        <dbReference type="Proteomes" id="UP000584642"/>
    </source>
</evidence>
<dbReference type="EMBL" id="JABFDB010000040">
    <property type="protein sequence ID" value="NYZ24474.1"/>
    <property type="molecule type" value="Genomic_DNA"/>
</dbReference>
<gene>
    <name evidence="2" type="ORF">HND93_32630</name>
</gene>
<dbReference type="RefSeq" id="WP_180286246.1">
    <property type="nucleotide sequence ID" value="NZ_JABFDB010000040.1"/>
</dbReference>
<accession>A0ABX2TK09</accession>